<feature type="transmembrane region" description="Helical" evidence="1">
    <location>
        <begin position="49"/>
        <end position="71"/>
    </location>
</feature>
<dbReference type="OrthoDB" id="10025931at2759"/>
<name>A0A815VEC9_9BILA</name>
<accession>A0A815VEC9</accession>
<dbReference type="Proteomes" id="UP000663832">
    <property type="component" value="Unassembled WGS sequence"/>
</dbReference>
<dbReference type="AlphaFoldDB" id="A0A815VEC9"/>
<keyword evidence="1" id="KW-1133">Transmembrane helix</keyword>
<keyword evidence="1" id="KW-0812">Transmembrane</keyword>
<evidence type="ECO:0000313" key="4">
    <source>
        <dbReference type="Proteomes" id="UP000663832"/>
    </source>
</evidence>
<gene>
    <name evidence="2" type="ORF">BJG266_LOCUS29271</name>
    <name evidence="3" type="ORF">QVE165_LOCUS45520</name>
</gene>
<feature type="transmembrane region" description="Helical" evidence="1">
    <location>
        <begin position="854"/>
        <end position="872"/>
    </location>
</feature>
<dbReference type="EMBL" id="CAJNOM010000644">
    <property type="protein sequence ID" value="CAF1530945.1"/>
    <property type="molecule type" value="Genomic_DNA"/>
</dbReference>
<reference evidence="3" key="1">
    <citation type="submission" date="2021-02" db="EMBL/GenBank/DDBJ databases">
        <authorList>
            <person name="Nowell W R."/>
        </authorList>
    </citation>
    <scope>NUCLEOTIDE SEQUENCE</scope>
</reference>
<feature type="transmembrane region" description="Helical" evidence="1">
    <location>
        <begin position="761"/>
        <end position="784"/>
    </location>
</feature>
<protein>
    <submittedName>
        <fullName evidence="3">Uncharacterized protein</fullName>
    </submittedName>
</protein>
<evidence type="ECO:0000313" key="3">
    <source>
        <dbReference type="EMBL" id="CAF1530945.1"/>
    </source>
</evidence>
<sequence length="1244" mass="140281">MGIRNFISWFRDYIHNYNLFIPDEDHYEDDNDQPIDPAIRGKQQKHSTWLYVFLVIISLYVLFFIALLSPISRIVTISNLTPLLYDQLHHEHDGTHSYPCSSITIPYSTFVTNMVSFHPVCSSGFVSREWIEAFYLPVANAYLLNDFRTTAFSQFELLAALCSISEDAVSKALLDIQNSQLVTVKLLEEEDIQLQVKAMVELVQATAHAQVTSLLQLVQMMYRSNTLVSAFWTNAVVQISSYAASISSTYQVNPNNTYSLGSSALSCTETNMVTPAVFYAQPLDTDVVDHVYWPISIGATGYSLISADVDGFFGGCFPLDAVLASTLDCLYNVQCLEILFNYFPALNQSKVKLIDLPLSSSRRNISVNDLVSDLFIEQWSTEISYTNYFNQCAPLVRSVLCLLRFTSLTSQTVTNIEQNPSLTNYKQLQSLYPDTLTCPCANTTMPYKTFVTLSPIFHQVCSSDLISASWISLLANSASADVISGTWISKAAQYFGLLSTICQQAKLTAADNIHDFFARTFVTSIVLIETDFNIQVNATVKQLTESVVINFNLFNIMTRLFIQADQPIIVSPNSQVALNYINTTAGTNNPQALQFKFRFNTISVSNSPICQCAVDPKCQGPITFAIDHITNIIGLPGSRPTYVATNYVAPGLVNGCYTIDLLLLSTLQCFYTNSDCMNQLFYYINKTYPASANNPNLYAHALIYNQSSTRFPPDTSVSSIVEEMMIEQWNTALSFSDYYEACAPTYCTYTQIKHTTSFTELLVTLISTVGGLVMALRLITFQFVKIVFSLLRTKTNQGQQVRRKLLDRFKMLLSKLKTFLSIKVLNLNIFPARIFGSKIDRITMKHLGQWSTRLYLTLLSIIFVILTLYTIIQPQTLTKSCSTPSLNFDKNLMNDYSDELEYPCSVISSPYDEYVQIQPIFHQICSSDLISNEWRLNITANLISNLSAYNQRDYRLFLSTHLQFLNGLCQLSMQIVNQSIQQSLSSLLITKQLLSEENFNLHINSMINETKSNAPSTFIRLLSLLRATNHGNAIVSSYGTNYQYKASVYNTFSTTLYTQAMIYDDNCSCQLNSTCIVDASFIKINSTQPITVKGLKMGCTPSESLLASTLECFYDQSCINLIQTMAGYNKNITPIPLNITNSRFLMNMTVINLISDLFIEKWSTIMNYSSYFNRCSPMICSYTYIQQLNSFYTLIYLLGLYGGLTIILKWISPKIVYFINKIYQRRKKTISSIEPISTIEGAAI</sequence>
<dbReference type="EMBL" id="CAJNOI010000329">
    <property type="protein sequence ID" value="CAF1245124.1"/>
    <property type="molecule type" value="Genomic_DNA"/>
</dbReference>
<organism evidence="3 4">
    <name type="scientific">Adineta steineri</name>
    <dbReference type="NCBI Taxonomy" id="433720"/>
    <lineage>
        <taxon>Eukaryota</taxon>
        <taxon>Metazoa</taxon>
        <taxon>Spiralia</taxon>
        <taxon>Gnathifera</taxon>
        <taxon>Rotifera</taxon>
        <taxon>Eurotatoria</taxon>
        <taxon>Bdelloidea</taxon>
        <taxon>Adinetida</taxon>
        <taxon>Adinetidae</taxon>
        <taxon>Adineta</taxon>
    </lineage>
</organism>
<dbReference type="Proteomes" id="UP000663877">
    <property type="component" value="Unassembled WGS sequence"/>
</dbReference>
<keyword evidence="4" id="KW-1185">Reference proteome</keyword>
<proteinExistence type="predicted"/>
<evidence type="ECO:0000313" key="2">
    <source>
        <dbReference type="EMBL" id="CAF1245124.1"/>
    </source>
</evidence>
<feature type="transmembrane region" description="Helical" evidence="1">
    <location>
        <begin position="1191"/>
        <end position="1211"/>
    </location>
</feature>
<evidence type="ECO:0000256" key="1">
    <source>
        <dbReference type="SAM" id="Phobius"/>
    </source>
</evidence>
<comment type="caution">
    <text evidence="3">The sequence shown here is derived from an EMBL/GenBank/DDBJ whole genome shotgun (WGS) entry which is preliminary data.</text>
</comment>
<keyword evidence="1" id="KW-0472">Membrane</keyword>